<dbReference type="PROSITE" id="PS51257">
    <property type="entry name" value="PROKAR_LIPOPROTEIN"/>
    <property type="match status" value="1"/>
</dbReference>
<proteinExistence type="predicted"/>
<dbReference type="PATRIC" id="fig|1391654.3.peg.10093"/>
<dbReference type="InterPro" id="IPR010502">
    <property type="entry name" value="Carb-bd_dom_fam9"/>
</dbReference>
<dbReference type="EMBL" id="CP012333">
    <property type="protein sequence ID" value="AKV03299.1"/>
    <property type="molecule type" value="Genomic_DNA"/>
</dbReference>
<dbReference type="SUPFAM" id="SSF49344">
    <property type="entry name" value="CBD9-like"/>
    <property type="match status" value="1"/>
</dbReference>
<dbReference type="OrthoDB" id="9786766at2"/>
<feature type="domain" description="Carbohydrate-binding" evidence="1">
    <location>
        <begin position="225"/>
        <end position="442"/>
    </location>
</feature>
<dbReference type="STRING" id="1391654.AKJ09_09962"/>
<dbReference type="GO" id="GO:0030246">
    <property type="term" value="F:carbohydrate binding"/>
    <property type="evidence" value="ECO:0007669"/>
    <property type="project" value="InterPro"/>
</dbReference>
<dbReference type="PANTHER" id="PTHR35532">
    <property type="entry name" value="SIMILAR TO POLYHYDROXYALKANOATE DEPOLYMERASE"/>
    <property type="match status" value="1"/>
</dbReference>
<organism evidence="2 3">
    <name type="scientific">Labilithrix luteola</name>
    <dbReference type="NCBI Taxonomy" id="1391654"/>
    <lineage>
        <taxon>Bacteria</taxon>
        <taxon>Pseudomonadati</taxon>
        <taxon>Myxococcota</taxon>
        <taxon>Polyangia</taxon>
        <taxon>Polyangiales</taxon>
        <taxon>Labilitrichaceae</taxon>
        <taxon>Labilithrix</taxon>
    </lineage>
</organism>
<sequence>MTLLRSFSRIAFVVGLGTSFVVAGGCVGGKKQISAEERERLKPYILDAVPADAKKTDVNFENRVHLVGYKVEPAMAPPKTPVKITYYWRCDEPLDDGWQLFTHVQHEGFEKPENLDTNGPLRELSGNRQILGPDRWERGKIYADEQSFTMPETLRGPESTIFVGIWKGDARLRVLSGPTDGDNRAIVTKIKTGVPAAKKEDGKRGANDIPTMQVGKLAAGEKIVIDGKGDDKAWGAAASTGPFVDVGTGQSAASYPVTGSAKVLWDDEHMYVLIEVKDPDVVGYFTDKGSQPKDWTATGLPMTWTKDTAEIMIDPDGDGDNKDYYELQINPQNKMFHSQFDAYNAPKTEPQGPFGHEDWDPQLKSAVVVHGTIDNKADKDDGYTVEAAIPWKAFEKGAKNHPPKPGDEWRMNFYAMKSNGGTAWSPILGQGNFHKSSRFGRVRWVTPEWLASQAADAGAAVEPVAVKVDGGAVHAVDAGALMRRLGRPVPSGAGH</sequence>
<evidence type="ECO:0000259" key="1">
    <source>
        <dbReference type="Pfam" id="PF06452"/>
    </source>
</evidence>
<dbReference type="Proteomes" id="UP000064967">
    <property type="component" value="Chromosome"/>
</dbReference>
<dbReference type="PANTHER" id="PTHR35532:SF5">
    <property type="entry name" value="CARBOHYDRATE-BINDING DOMAIN-CONTAINING PROTEIN"/>
    <property type="match status" value="1"/>
</dbReference>
<evidence type="ECO:0000313" key="2">
    <source>
        <dbReference type="EMBL" id="AKV03299.1"/>
    </source>
</evidence>
<reference evidence="2 3" key="1">
    <citation type="submission" date="2015-08" db="EMBL/GenBank/DDBJ databases">
        <authorList>
            <person name="Babu N.S."/>
            <person name="Beckwith C.J."/>
            <person name="Beseler K.G."/>
            <person name="Brison A."/>
            <person name="Carone J.V."/>
            <person name="Caskin T.P."/>
            <person name="Diamond M."/>
            <person name="Durham M.E."/>
            <person name="Foxe J.M."/>
            <person name="Go M."/>
            <person name="Henderson B.A."/>
            <person name="Jones I.B."/>
            <person name="McGettigan J.A."/>
            <person name="Micheletti S.J."/>
            <person name="Nasrallah M.E."/>
            <person name="Ortiz D."/>
            <person name="Piller C.R."/>
            <person name="Privatt S.R."/>
            <person name="Schneider S.L."/>
            <person name="Sharp S."/>
            <person name="Smith T.C."/>
            <person name="Stanton J.D."/>
            <person name="Ullery H.E."/>
            <person name="Wilson R.J."/>
            <person name="Serrano M.G."/>
            <person name="Buck G."/>
            <person name="Lee V."/>
            <person name="Wang Y."/>
            <person name="Carvalho R."/>
            <person name="Voegtly L."/>
            <person name="Shi R."/>
            <person name="Duckworth R."/>
            <person name="Johnson A."/>
            <person name="Loviza R."/>
            <person name="Walstead R."/>
            <person name="Shah Z."/>
            <person name="Kiflezghi M."/>
            <person name="Wade K."/>
            <person name="Ball S.L."/>
            <person name="Bradley K.W."/>
            <person name="Asai D.J."/>
            <person name="Bowman C.A."/>
            <person name="Russell D.A."/>
            <person name="Pope W.H."/>
            <person name="Jacobs-Sera D."/>
            <person name="Hendrix R.W."/>
            <person name="Hatfull G.F."/>
        </authorList>
    </citation>
    <scope>NUCLEOTIDE SEQUENCE [LARGE SCALE GENOMIC DNA]</scope>
    <source>
        <strain evidence="2 3">DSM 27648</strain>
    </source>
</reference>
<dbReference type="GO" id="GO:0004553">
    <property type="term" value="F:hydrolase activity, hydrolyzing O-glycosyl compounds"/>
    <property type="evidence" value="ECO:0007669"/>
    <property type="project" value="InterPro"/>
</dbReference>
<dbReference type="KEGG" id="llu:AKJ09_09962"/>
<name>A0A0K1QC25_9BACT</name>
<protein>
    <recommendedName>
        <fullName evidence="1">Carbohydrate-binding domain-containing protein</fullName>
    </recommendedName>
</protein>
<accession>A0A0K1QC25</accession>
<dbReference type="AlphaFoldDB" id="A0A0K1QC25"/>
<evidence type="ECO:0000313" key="3">
    <source>
        <dbReference type="Proteomes" id="UP000064967"/>
    </source>
</evidence>
<dbReference type="CDD" id="cd09620">
    <property type="entry name" value="CBM9_like_3"/>
    <property type="match status" value="1"/>
</dbReference>
<gene>
    <name evidence="2" type="ORF">AKJ09_09962</name>
</gene>
<dbReference type="GO" id="GO:0016052">
    <property type="term" value="P:carbohydrate catabolic process"/>
    <property type="evidence" value="ECO:0007669"/>
    <property type="project" value="InterPro"/>
</dbReference>
<dbReference type="RefSeq" id="WP_146654090.1">
    <property type="nucleotide sequence ID" value="NZ_CP012333.1"/>
</dbReference>
<keyword evidence="3" id="KW-1185">Reference proteome</keyword>
<dbReference type="Pfam" id="PF06452">
    <property type="entry name" value="CBM9_1"/>
    <property type="match status" value="1"/>
</dbReference>
<dbReference type="Gene3D" id="2.60.40.1190">
    <property type="match status" value="1"/>
</dbReference>